<dbReference type="PANTHER" id="PTHR45737:SF6">
    <property type="entry name" value="VON WILLEBRAND FACTOR A DOMAIN-CONTAINING PROTEIN 5A"/>
    <property type="match status" value="1"/>
</dbReference>
<dbReference type="InterPro" id="IPR013694">
    <property type="entry name" value="VIT"/>
</dbReference>
<reference evidence="4 5" key="1">
    <citation type="submission" date="2024-01" db="EMBL/GenBank/DDBJ databases">
        <title>A draft genome for the cacao thread blight pathogen Marasmiellus scandens.</title>
        <authorList>
            <person name="Baruah I.K."/>
            <person name="Leung J."/>
            <person name="Bukari Y."/>
            <person name="Amoako-Attah I."/>
            <person name="Meinhardt L.W."/>
            <person name="Bailey B.A."/>
            <person name="Cohen S.P."/>
        </authorList>
    </citation>
    <scope>NUCLEOTIDE SEQUENCE [LARGE SCALE GENOMIC DNA]</scope>
    <source>
        <strain evidence="4 5">GH-19</strain>
    </source>
</reference>
<evidence type="ECO:0000256" key="1">
    <source>
        <dbReference type="SAM" id="MobiDB-lite"/>
    </source>
</evidence>
<feature type="region of interest" description="Disordered" evidence="1">
    <location>
        <begin position="734"/>
        <end position="781"/>
    </location>
</feature>
<comment type="caution">
    <text evidence="4">The sequence shown here is derived from an EMBL/GenBank/DDBJ whole genome shotgun (WGS) entry which is preliminary data.</text>
</comment>
<gene>
    <name evidence="4" type="primary">VWA5A</name>
    <name evidence="4" type="ORF">VKT23_012421</name>
</gene>
<dbReference type="PROSITE" id="PS50234">
    <property type="entry name" value="VWFA"/>
    <property type="match status" value="1"/>
</dbReference>
<dbReference type="InterPro" id="IPR002035">
    <property type="entry name" value="VWF_A"/>
</dbReference>
<feature type="compositionally biased region" description="Polar residues" evidence="1">
    <location>
        <begin position="488"/>
        <end position="498"/>
    </location>
</feature>
<accession>A0ABR1J9C7</accession>
<dbReference type="Gene3D" id="3.40.50.410">
    <property type="entry name" value="von Willebrand factor, type A domain"/>
    <property type="match status" value="1"/>
</dbReference>
<proteinExistence type="predicted"/>
<keyword evidence="5" id="KW-1185">Reference proteome</keyword>
<feature type="region of interest" description="Disordered" evidence="1">
    <location>
        <begin position="652"/>
        <end position="721"/>
    </location>
</feature>
<feature type="domain" description="VIT" evidence="3">
    <location>
        <begin position="8"/>
        <end position="138"/>
    </location>
</feature>
<dbReference type="Pfam" id="PF13768">
    <property type="entry name" value="VWA_3"/>
    <property type="match status" value="1"/>
</dbReference>
<dbReference type="InterPro" id="IPR036465">
    <property type="entry name" value="vWFA_dom_sf"/>
</dbReference>
<feature type="region of interest" description="Disordered" evidence="1">
    <location>
        <begin position="488"/>
        <end position="512"/>
    </location>
</feature>
<name>A0ABR1J9C7_9AGAR</name>
<dbReference type="PROSITE" id="PS51468">
    <property type="entry name" value="VIT"/>
    <property type="match status" value="1"/>
</dbReference>
<dbReference type="Proteomes" id="UP001498398">
    <property type="component" value="Unassembled WGS sequence"/>
</dbReference>
<evidence type="ECO:0000313" key="5">
    <source>
        <dbReference type="Proteomes" id="UP001498398"/>
    </source>
</evidence>
<sequence length="879" mass="95618">MASTLYSGIVHCPASSSDPQRLPLDEVNVQALIIDLSARVILTQTFHNPSNQPTSRAKYVFPVPASAAVCAFELRTSDGLVVTAVSKEKQVAAEEHEKAIRENKVTVLLEMVSDDLFTVSVGSIPGGQTVKTRLVYVTTLMNNDLADEIRFFLPMHVAERYGPMPDGLQGAQSTANLVAKLRVNVDIQTSGVIQTISSPTHDSHRGLIMEPYPTHLKRPSRRRYKVKYKSDSFLDRDFILLVQADGLDSPRCFAELRDDANGSRSLAMQLMVVPKAVLPPIPSQEYIFLLDRSGSMSGNSIETAKKTLLLLLRLLPAKGTFFNVFGFGSTVEHYWPKSNSYTQDAMQEMSDHITTIQANLGGTEIHQALDAVFHSRLKTVSTAVFVLTDGEVSDISGTMSLVQSAVAKSASSSPLRVFTLGIGEGVSTALCESIARAGNGVYFYAHDAESIVGKCARLLKAGRTPMVQNVTVDWGLPEAMLSSSSSVQFPDQASSSSVRLKPPPSIQQSPPRITTIHTGVRTDVYAIMSLKDKHVPQHVVLRGELDSDGSVFEHKVKIRGIELVDSDRGTPLIHTLAAWKLIQNHQEGVAPLPEAFDGALKEEDLRKAAIVRLGTTYQLASQFTSFVAVDTSLPSRGRSRFFSNRLRNGLYNHTGGTGSNRHRSDVDEESDGPTSVFPFPSIGARRTEQTNAQLPGGWPGSSSEESSAGEDQDGIPSDDSARTFTTLSSLVSGSDWSDFTESSDSETEDFDRNQGRSPSPAFGSSHGAQGMAGARGKTPVTRTPVVPTVVTDMIRLQTWDGSFRLDMDFRRLVGDAANPDPDLGVSNEIWATAVAVAFMEKHLKDNHELLGDLMVKAMEFLLKEPNLGAIMKRAKDLVQ</sequence>
<dbReference type="PANTHER" id="PTHR45737">
    <property type="entry name" value="VON WILLEBRAND FACTOR A DOMAIN-CONTAINING PROTEIN 5A"/>
    <property type="match status" value="1"/>
</dbReference>
<evidence type="ECO:0000259" key="2">
    <source>
        <dbReference type="PROSITE" id="PS50234"/>
    </source>
</evidence>
<organism evidence="4 5">
    <name type="scientific">Marasmiellus scandens</name>
    <dbReference type="NCBI Taxonomy" id="2682957"/>
    <lineage>
        <taxon>Eukaryota</taxon>
        <taxon>Fungi</taxon>
        <taxon>Dikarya</taxon>
        <taxon>Basidiomycota</taxon>
        <taxon>Agaricomycotina</taxon>
        <taxon>Agaricomycetes</taxon>
        <taxon>Agaricomycetidae</taxon>
        <taxon>Agaricales</taxon>
        <taxon>Marasmiineae</taxon>
        <taxon>Omphalotaceae</taxon>
        <taxon>Marasmiellus</taxon>
    </lineage>
</organism>
<protein>
    <submittedName>
        <fullName evidence="4">von Willebrand factor A domain-containing protein 5A</fullName>
    </submittedName>
</protein>
<evidence type="ECO:0000259" key="3">
    <source>
        <dbReference type="PROSITE" id="PS51468"/>
    </source>
</evidence>
<dbReference type="SMART" id="SM00327">
    <property type="entry name" value="VWA"/>
    <property type="match status" value="1"/>
</dbReference>
<dbReference type="SMART" id="SM00609">
    <property type="entry name" value="VIT"/>
    <property type="match status" value="1"/>
</dbReference>
<dbReference type="SUPFAM" id="SSF53300">
    <property type="entry name" value="vWA-like"/>
    <property type="match status" value="1"/>
</dbReference>
<feature type="domain" description="VWFA" evidence="2">
    <location>
        <begin position="285"/>
        <end position="470"/>
    </location>
</feature>
<dbReference type="Pfam" id="PF08487">
    <property type="entry name" value="VIT"/>
    <property type="match status" value="1"/>
</dbReference>
<evidence type="ECO:0000313" key="4">
    <source>
        <dbReference type="EMBL" id="KAK7451741.1"/>
    </source>
</evidence>
<dbReference type="EMBL" id="JBANRG010000030">
    <property type="protein sequence ID" value="KAK7451741.1"/>
    <property type="molecule type" value="Genomic_DNA"/>
</dbReference>